<protein>
    <recommendedName>
        <fullName evidence="1">Fe/B12 periplasmic-binding domain-containing protein</fullName>
    </recommendedName>
</protein>
<dbReference type="EMBL" id="CP034015">
    <property type="protein sequence ID" value="AZG73308.1"/>
    <property type="molecule type" value="Genomic_DNA"/>
</dbReference>
<dbReference type="OrthoDB" id="418958at2"/>
<evidence type="ECO:0000259" key="1">
    <source>
        <dbReference type="PROSITE" id="PS50983"/>
    </source>
</evidence>
<dbReference type="Proteomes" id="UP000278035">
    <property type="component" value="Chromosome"/>
</dbReference>
<dbReference type="PANTHER" id="PTHR30535:SF34">
    <property type="entry name" value="MOLYBDATE-BINDING PROTEIN MOLA"/>
    <property type="match status" value="1"/>
</dbReference>
<name>A0A3G8LX88_9GAMM</name>
<dbReference type="AlphaFoldDB" id="A0A3G8LX88"/>
<dbReference type="Pfam" id="PF01497">
    <property type="entry name" value="Peripla_BP_2"/>
    <property type="match status" value="1"/>
</dbReference>
<feature type="domain" description="Fe/B12 periplasmic-binding" evidence="1">
    <location>
        <begin position="49"/>
        <end position="285"/>
    </location>
</feature>
<evidence type="ECO:0000313" key="3">
    <source>
        <dbReference type="Proteomes" id="UP000278035"/>
    </source>
</evidence>
<gene>
    <name evidence="2" type="ORF">EGC82_11360</name>
</gene>
<sequence>MFFSKMVDYFMTLTALMSALNYYLRYMMFRFLLIIAALAFSTNNYAYERVVLLAPAAGDLFIQLQQQHKVVGVTRNNDDFKDALKIGSHIKPNIELIKSLNPDLIIIDSTRFFSDEMASLLGAKTVIYNPVTLNAVLEQIHHLGTLLDCPNQANELVTTLTQVLQKIKPLVKKPSVIYEVTQMPLTIAGKGNIVSDIIHSAGGELMAPSTRKLIKFNVESVLVSQPDYYLYQIGPMNPNPQPPETRQLYKMLPSKFIQVEQLSYSRANSQSFYIAAELNRQFNKS</sequence>
<dbReference type="InterPro" id="IPR002491">
    <property type="entry name" value="ABC_transptr_periplasmic_BD"/>
</dbReference>
<reference evidence="3" key="1">
    <citation type="submission" date="2018-11" db="EMBL/GenBank/DDBJ databases">
        <title>Shewanella sp. M2.</title>
        <authorList>
            <person name="Hwang Y.J."/>
            <person name="Hwang C.Y."/>
        </authorList>
    </citation>
    <scope>NUCLEOTIDE SEQUENCE [LARGE SCALE GENOMIC DNA]</scope>
    <source>
        <strain evidence="3">LMG 19866</strain>
    </source>
</reference>
<dbReference type="PANTHER" id="PTHR30535">
    <property type="entry name" value="VITAMIN B12-BINDING PROTEIN"/>
    <property type="match status" value="1"/>
</dbReference>
<evidence type="ECO:0000313" key="2">
    <source>
        <dbReference type="EMBL" id="AZG73308.1"/>
    </source>
</evidence>
<dbReference type="SUPFAM" id="SSF53807">
    <property type="entry name" value="Helical backbone' metal receptor"/>
    <property type="match status" value="1"/>
</dbReference>
<dbReference type="Gene3D" id="3.40.50.1980">
    <property type="entry name" value="Nitrogenase molybdenum iron protein domain"/>
    <property type="match status" value="2"/>
</dbReference>
<keyword evidence="3" id="KW-1185">Reference proteome</keyword>
<organism evidence="2 3">
    <name type="scientific">Shewanella livingstonensis</name>
    <dbReference type="NCBI Taxonomy" id="150120"/>
    <lineage>
        <taxon>Bacteria</taxon>
        <taxon>Pseudomonadati</taxon>
        <taxon>Pseudomonadota</taxon>
        <taxon>Gammaproteobacteria</taxon>
        <taxon>Alteromonadales</taxon>
        <taxon>Shewanellaceae</taxon>
        <taxon>Shewanella</taxon>
    </lineage>
</organism>
<dbReference type="KEGG" id="slj:EGC82_11360"/>
<proteinExistence type="predicted"/>
<dbReference type="InterPro" id="IPR050902">
    <property type="entry name" value="ABC_Transporter_SBP"/>
</dbReference>
<accession>A0A3G8LX88</accession>
<dbReference type="PROSITE" id="PS50983">
    <property type="entry name" value="FE_B12_PBP"/>
    <property type="match status" value="1"/>
</dbReference>
<dbReference type="GO" id="GO:0071281">
    <property type="term" value="P:cellular response to iron ion"/>
    <property type="evidence" value="ECO:0007669"/>
    <property type="project" value="TreeGrafter"/>
</dbReference>